<evidence type="ECO:0000313" key="2">
    <source>
        <dbReference type="Proteomes" id="UP001597318"/>
    </source>
</evidence>
<dbReference type="InterPro" id="IPR011990">
    <property type="entry name" value="TPR-like_helical_dom_sf"/>
</dbReference>
<protein>
    <submittedName>
        <fullName evidence="1">Tetratricopeptide repeat protein</fullName>
    </submittedName>
</protein>
<proteinExistence type="predicted"/>
<accession>A0ABW5BU94</accession>
<dbReference type="Gene3D" id="1.25.40.10">
    <property type="entry name" value="Tetratricopeptide repeat domain"/>
    <property type="match status" value="2"/>
</dbReference>
<dbReference type="SMART" id="SM00028">
    <property type="entry name" value="TPR"/>
    <property type="match status" value="2"/>
</dbReference>
<dbReference type="SUPFAM" id="SSF48452">
    <property type="entry name" value="TPR-like"/>
    <property type="match status" value="1"/>
</dbReference>
<dbReference type="InterPro" id="IPR019734">
    <property type="entry name" value="TPR_rpt"/>
</dbReference>
<keyword evidence="2" id="KW-1185">Reference proteome</keyword>
<evidence type="ECO:0000313" key="1">
    <source>
        <dbReference type="EMBL" id="MFD2213020.1"/>
    </source>
</evidence>
<dbReference type="Proteomes" id="UP001597318">
    <property type="component" value="Unassembled WGS sequence"/>
</dbReference>
<organism evidence="1 2">
    <name type="scientific">Metabacillus endolithicus</name>
    <dbReference type="NCBI Taxonomy" id="1535204"/>
    <lineage>
        <taxon>Bacteria</taxon>
        <taxon>Bacillati</taxon>
        <taxon>Bacillota</taxon>
        <taxon>Bacilli</taxon>
        <taxon>Bacillales</taxon>
        <taxon>Bacillaceae</taxon>
        <taxon>Metabacillus</taxon>
    </lineage>
</organism>
<reference evidence="2" key="1">
    <citation type="journal article" date="2019" name="Int. J. Syst. Evol. Microbiol.">
        <title>The Global Catalogue of Microorganisms (GCM) 10K type strain sequencing project: providing services to taxonomists for standard genome sequencing and annotation.</title>
        <authorList>
            <consortium name="The Broad Institute Genomics Platform"/>
            <consortium name="The Broad Institute Genome Sequencing Center for Infectious Disease"/>
            <person name="Wu L."/>
            <person name="Ma J."/>
        </authorList>
    </citation>
    <scope>NUCLEOTIDE SEQUENCE [LARGE SCALE GENOMIC DNA]</scope>
    <source>
        <strain evidence="2">CGMCC 1.15474</strain>
    </source>
</reference>
<dbReference type="EMBL" id="JBHUIK010000001">
    <property type="protein sequence ID" value="MFD2213020.1"/>
    <property type="molecule type" value="Genomic_DNA"/>
</dbReference>
<dbReference type="RefSeq" id="WP_379050338.1">
    <property type="nucleotide sequence ID" value="NZ_JBHUIK010000001.1"/>
</dbReference>
<name>A0ABW5BU94_9BACI</name>
<gene>
    <name evidence="1" type="ORF">ACFSKK_04730</name>
</gene>
<comment type="caution">
    <text evidence="1">The sequence shown here is derived from an EMBL/GenBank/DDBJ whole genome shotgun (WGS) entry which is preliminary data.</text>
</comment>
<dbReference type="Pfam" id="PF13174">
    <property type="entry name" value="TPR_6"/>
    <property type="match status" value="1"/>
</dbReference>
<sequence length="573" mass="66490">MNSYENLEEYWEEQFDKGVECYYKAIKGDKKAGIEAHRLFEELLREDPNNTELMAYFGSVKALRARDTFDLREKGKYANEGLKLLDVAVLKDPSNALIRTLRGNVANNLPESRFHRTETAIEDFERIINMYERNSYGIPQTLCIETMKSLITAYERLGKIEEATEVANKLLDIDSSYQIPKFNSKLTSLPVANINDPINDEIHSLYTMAICSDEVSLLKVMKKVSRLMDKDSNNPILQAYNVHLNSIKNSHSFAGMVELFTNAYKTANLLDKLVSEYPTTYKIRYVRAMQSYRLPEFFFFRSSTAARDFQYLSAQYEKDPTIFSLAIYEDILLRLGECFVRLDMVEEAVKQWHKLVEFSSNKEIVTKANELINVFSFEELILDEIMKKPKEQLYESALKLHDIGVNGNEKAAKQSLALWEFIQKEYSSCPVAKFYYSASLTLLGRFFSDPYEVFSQSIKGLKKLNTSIPINDPRYIQLLLHRAYIQFSLPDTFFRCSDQIIKDFEAVIKMYQSSTDIDITQSQYLKVLADLGTVYEKKHFVHKAKEIWSELAKEDESLFYSEFLTEKGIRIED</sequence>